<evidence type="ECO:0000256" key="1">
    <source>
        <dbReference type="SAM" id="Coils"/>
    </source>
</evidence>
<dbReference type="EMBL" id="MPUH01000098">
    <property type="protein sequence ID" value="OMJ90670.1"/>
    <property type="molecule type" value="Genomic_DNA"/>
</dbReference>
<evidence type="ECO:0000313" key="3">
    <source>
        <dbReference type="Proteomes" id="UP000187209"/>
    </source>
</evidence>
<protein>
    <submittedName>
        <fullName evidence="2">Uncharacterized protein</fullName>
    </submittedName>
</protein>
<feature type="coiled-coil region" evidence="1">
    <location>
        <begin position="150"/>
        <end position="177"/>
    </location>
</feature>
<dbReference type="Proteomes" id="UP000187209">
    <property type="component" value="Unassembled WGS sequence"/>
</dbReference>
<gene>
    <name evidence="2" type="ORF">SteCoe_6952</name>
</gene>
<accession>A0A1R2CNW6</accession>
<evidence type="ECO:0000313" key="2">
    <source>
        <dbReference type="EMBL" id="OMJ90670.1"/>
    </source>
</evidence>
<reference evidence="2 3" key="1">
    <citation type="submission" date="2016-11" db="EMBL/GenBank/DDBJ databases">
        <title>The macronuclear genome of Stentor coeruleus: a giant cell with tiny introns.</title>
        <authorList>
            <person name="Slabodnick M."/>
            <person name="Ruby J.G."/>
            <person name="Reiff S.B."/>
            <person name="Swart E.C."/>
            <person name="Gosai S."/>
            <person name="Prabakaran S."/>
            <person name="Witkowska E."/>
            <person name="Larue G.E."/>
            <person name="Fisher S."/>
            <person name="Freeman R.M."/>
            <person name="Gunawardena J."/>
            <person name="Chu W."/>
            <person name="Stover N.A."/>
            <person name="Gregory B.D."/>
            <person name="Nowacki M."/>
            <person name="Derisi J."/>
            <person name="Roy S.W."/>
            <person name="Marshall W.F."/>
            <person name="Sood P."/>
        </authorList>
    </citation>
    <scope>NUCLEOTIDE SEQUENCE [LARGE SCALE GENOMIC DNA]</scope>
    <source>
        <strain evidence="2">WM001</strain>
    </source>
</reference>
<keyword evidence="3" id="KW-1185">Reference proteome</keyword>
<dbReference type="AlphaFoldDB" id="A0A1R2CNW6"/>
<comment type="caution">
    <text evidence="2">The sequence shown here is derived from an EMBL/GenBank/DDBJ whole genome shotgun (WGS) entry which is preliminary data.</text>
</comment>
<organism evidence="2 3">
    <name type="scientific">Stentor coeruleus</name>
    <dbReference type="NCBI Taxonomy" id="5963"/>
    <lineage>
        <taxon>Eukaryota</taxon>
        <taxon>Sar</taxon>
        <taxon>Alveolata</taxon>
        <taxon>Ciliophora</taxon>
        <taxon>Postciliodesmatophora</taxon>
        <taxon>Heterotrichea</taxon>
        <taxon>Heterotrichida</taxon>
        <taxon>Stentoridae</taxon>
        <taxon>Stentor</taxon>
    </lineage>
</organism>
<sequence length="200" mass="23310">MQSKIGTAEKTDDVVCAFNSLLEDLKTQSSILSNLKNQSPDNPDKLIELDSLLDSFLSDLILSISHLQKSIKFYEEKQAYLSNKLNNLFDFLQRDPISRNLLLYKLKIKKAMELNLMSLKSAFHWKMKEMLAKGVDIDKIFRRKQKTEYLQSLNMRTNELEIEIQKLENHKQKLIEGSDDSIDELEIISFLNKIILFSYS</sequence>
<proteinExistence type="predicted"/>
<name>A0A1R2CNW6_9CILI</name>
<keyword evidence="1" id="KW-0175">Coiled coil</keyword>